<name>A0A3D9T763_9ACTN</name>
<dbReference type="AlphaFoldDB" id="A0A3D9T763"/>
<reference evidence="1 2" key="1">
    <citation type="submission" date="2018-08" db="EMBL/GenBank/DDBJ databases">
        <title>Sequencing the genomes of 1000 actinobacteria strains.</title>
        <authorList>
            <person name="Klenk H.-P."/>
        </authorList>
    </citation>
    <scope>NUCLEOTIDE SEQUENCE [LARGE SCALE GENOMIC DNA]</scope>
    <source>
        <strain evidence="1 2">DSM 43927</strain>
    </source>
</reference>
<organism evidence="1 2">
    <name type="scientific">Thermomonospora umbrina</name>
    <dbReference type="NCBI Taxonomy" id="111806"/>
    <lineage>
        <taxon>Bacteria</taxon>
        <taxon>Bacillati</taxon>
        <taxon>Actinomycetota</taxon>
        <taxon>Actinomycetes</taxon>
        <taxon>Streptosporangiales</taxon>
        <taxon>Thermomonosporaceae</taxon>
        <taxon>Thermomonospora</taxon>
    </lineage>
</organism>
<proteinExistence type="predicted"/>
<comment type="caution">
    <text evidence="1">The sequence shown here is derived from an EMBL/GenBank/DDBJ whole genome shotgun (WGS) entry which is preliminary data.</text>
</comment>
<sequence length="50" mass="5006">MRPAIKIANPLKSGLGRYTLLLVGLSAAGVAIGYAGPDAAAGAGSLIRRR</sequence>
<evidence type="ECO:0000313" key="2">
    <source>
        <dbReference type="Proteomes" id="UP000256661"/>
    </source>
</evidence>
<dbReference type="RefSeq" id="WP_170177905.1">
    <property type="nucleotide sequence ID" value="NZ_QTTT01000001.1"/>
</dbReference>
<evidence type="ECO:0000313" key="1">
    <source>
        <dbReference type="EMBL" id="REF01096.1"/>
    </source>
</evidence>
<accession>A0A3D9T763</accession>
<keyword evidence="2" id="KW-1185">Reference proteome</keyword>
<dbReference type="Proteomes" id="UP000256661">
    <property type="component" value="Unassembled WGS sequence"/>
</dbReference>
<protein>
    <submittedName>
        <fullName evidence="1">Uncharacterized protein</fullName>
    </submittedName>
</protein>
<dbReference type="EMBL" id="QTTT01000001">
    <property type="protein sequence ID" value="REF01096.1"/>
    <property type="molecule type" value="Genomic_DNA"/>
</dbReference>
<gene>
    <name evidence="1" type="ORF">DFJ69_6695</name>
</gene>